<dbReference type="Pfam" id="PF02933">
    <property type="entry name" value="CDC48_2"/>
    <property type="match status" value="1"/>
</dbReference>
<dbReference type="SMART" id="SM00382">
    <property type="entry name" value="AAA"/>
    <property type="match status" value="2"/>
</dbReference>
<evidence type="ECO:0000256" key="6">
    <source>
        <dbReference type="RuleBase" id="RU367045"/>
    </source>
</evidence>
<dbReference type="Gene3D" id="1.10.8.60">
    <property type="match status" value="1"/>
</dbReference>
<feature type="compositionally biased region" description="Gly residues" evidence="7">
    <location>
        <begin position="11"/>
        <end position="29"/>
    </location>
</feature>
<evidence type="ECO:0000313" key="10">
    <source>
        <dbReference type="Proteomes" id="UP001583186"/>
    </source>
</evidence>
<dbReference type="PANTHER" id="PTHR23078">
    <property type="entry name" value="VESICULAR-FUSION PROTEIN NSF"/>
    <property type="match status" value="1"/>
</dbReference>
<dbReference type="SUPFAM" id="SSF54585">
    <property type="entry name" value="Cdc48 domain 2-like"/>
    <property type="match status" value="1"/>
</dbReference>
<dbReference type="SUPFAM" id="SSF52540">
    <property type="entry name" value="P-loop containing nucleoside triphosphate hydrolases"/>
    <property type="match status" value="2"/>
</dbReference>
<reference evidence="9 10" key="1">
    <citation type="journal article" date="2024" name="IMA Fungus">
        <title>IMA Genome - F19 : A genome assembly and annotation guide to empower mycologists, including annotated draft genome sequences of Ceratocystis pirilliformis, Diaporthe australafricana, Fusarium ophioides, Paecilomyces lecythidis, and Sporothrix stenoceras.</title>
        <authorList>
            <person name="Aylward J."/>
            <person name="Wilson A.M."/>
            <person name="Visagie C.M."/>
            <person name="Spraker J."/>
            <person name="Barnes I."/>
            <person name="Buitendag C."/>
            <person name="Ceriani C."/>
            <person name="Del Mar Angel L."/>
            <person name="du Plessis D."/>
            <person name="Fuchs T."/>
            <person name="Gasser K."/>
            <person name="Kramer D."/>
            <person name="Li W."/>
            <person name="Munsamy K."/>
            <person name="Piso A."/>
            <person name="Price J.L."/>
            <person name="Sonnekus B."/>
            <person name="Thomas C."/>
            <person name="van der Nest A."/>
            <person name="van Dijk A."/>
            <person name="van Heerden A."/>
            <person name="van Vuuren N."/>
            <person name="Yilmaz N."/>
            <person name="Duong T.A."/>
            <person name="van der Merwe N.A."/>
            <person name="Wingfield M.J."/>
            <person name="Wingfield B.D."/>
        </authorList>
    </citation>
    <scope>NUCLEOTIDE SEQUENCE [LARGE SCALE GENOMIC DNA]</scope>
    <source>
        <strain evidence="9 10">CMW 5346</strain>
    </source>
</reference>
<evidence type="ECO:0000256" key="5">
    <source>
        <dbReference type="ARBA" id="ARBA00022927"/>
    </source>
</evidence>
<evidence type="ECO:0000259" key="8">
    <source>
        <dbReference type="SMART" id="SM00382"/>
    </source>
</evidence>
<dbReference type="Proteomes" id="UP001583186">
    <property type="component" value="Unassembled WGS sequence"/>
</dbReference>
<dbReference type="Pfam" id="PF17862">
    <property type="entry name" value="AAA_lid_3"/>
    <property type="match status" value="1"/>
</dbReference>
<name>A0ABR3YQP1_9PEZI</name>
<dbReference type="Pfam" id="PF00004">
    <property type="entry name" value="AAA"/>
    <property type="match status" value="2"/>
</dbReference>
<dbReference type="InterPro" id="IPR039812">
    <property type="entry name" value="Vesicle-fus_ATPase"/>
</dbReference>
<dbReference type="PANTHER" id="PTHR23078:SF3">
    <property type="entry name" value="VESICLE-FUSING ATPASE"/>
    <property type="match status" value="1"/>
</dbReference>
<proteinExistence type="inferred from homology"/>
<dbReference type="Gene3D" id="3.10.330.10">
    <property type="match status" value="1"/>
</dbReference>
<dbReference type="InterPro" id="IPR029067">
    <property type="entry name" value="CDC48_domain_2-like_sf"/>
</dbReference>
<dbReference type="InterPro" id="IPR009010">
    <property type="entry name" value="Asp_de-COase-like_dom_sf"/>
</dbReference>
<evidence type="ECO:0000256" key="1">
    <source>
        <dbReference type="ARBA" id="ARBA00006914"/>
    </source>
</evidence>
<evidence type="ECO:0000256" key="3">
    <source>
        <dbReference type="ARBA" id="ARBA00022741"/>
    </source>
</evidence>
<dbReference type="EMBL" id="JAWCUI010000060">
    <property type="protein sequence ID" value="KAL1890613.1"/>
    <property type="molecule type" value="Genomic_DNA"/>
</dbReference>
<dbReference type="Gene3D" id="2.40.40.20">
    <property type="match status" value="1"/>
</dbReference>
<dbReference type="InterPro" id="IPR003959">
    <property type="entry name" value="ATPase_AAA_core"/>
</dbReference>
<feature type="domain" description="AAA+ ATPase" evidence="8">
    <location>
        <begin position="647"/>
        <end position="784"/>
    </location>
</feature>
<evidence type="ECO:0000313" key="9">
    <source>
        <dbReference type="EMBL" id="KAL1890613.1"/>
    </source>
</evidence>
<dbReference type="InterPro" id="IPR003593">
    <property type="entry name" value="AAA+_ATPase"/>
</dbReference>
<feature type="compositionally biased region" description="Gly residues" evidence="7">
    <location>
        <begin position="62"/>
        <end position="71"/>
    </location>
</feature>
<feature type="domain" description="AAA+ ATPase" evidence="8">
    <location>
        <begin position="365"/>
        <end position="513"/>
    </location>
</feature>
<keyword evidence="6" id="KW-0931">ER-Golgi transport</keyword>
<accession>A0ABR3YQP1</accession>
<dbReference type="InterPro" id="IPR027417">
    <property type="entry name" value="P-loop_NTPase"/>
</dbReference>
<keyword evidence="3 6" id="KW-0547">Nucleotide-binding</keyword>
<keyword evidence="5 6" id="KW-0653">Protein transport</keyword>
<keyword evidence="6 9" id="KW-0378">Hydrolase</keyword>
<comment type="subcellular location">
    <subcellularLocation>
        <location evidence="6">Cytoplasm</location>
    </subcellularLocation>
</comment>
<dbReference type="SUPFAM" id="SSF50692">
    <property type="entry name" value="ADC-like"/>
    <property type="match status" value="1"/>
</dbReference>
<protein>
    <recommendedName>
        <fullName evidence="6">Vesicular-fusion protein SEC18</fullName>
    </recommendedName>
</protein>
<dbReference type="InterPro" id="IPR003960">
    <property type="entry name" value="ATPase_AAA_CS"/>
</dbReference>
<comment type="similarity">
    <text evidence="1 6">Belongs to the AAA ATPase family.</text>
</comment>
<comment type="caution">
    <text evidence="9">The sequence shown here is derived from an EMBL/GenBank/DDBJ whole genome shotgun (WGS) entry which is preliminary data.</text>
</comment>
<dbReference type="Gene3D" id="3.40.50.300">
    <property type="entry name" value="P-loop containing nucleotide triphosphate hydrolases"/>
    <property type="match status" value="2"/>
</dbReference>
<keyword evidence="10" id="KW-1185">Reference proteome</keyword>
<dbReference type="InterPro" id="IPR041569">
    <property type="entry name" value="AAA_lid_3"/>
</dbReference>
<dbReference type="GO" id="GO:0016787">
    <property type="term" value="F:hydrolase activity"/>
    <property type="evidence" value="ECO:0007669"/>
    <property type="project" value="UniProtKB-KW"/>
</dbReference>
<evidence type="ECO:0000256" key="4">
    <source>
        <dbReference type="ARBA" id="ARBA00022840"/>
    </source>
</evidence>
<feature type="region of interest" description="Disordered" evidence="7">
    <location>
        <begin position="1"/>
        <end position="93"/>
    </location>
</feature>
<sequence>MDLRNNLFGKGPRGGLPGRPGSGGGGGGAPPLDYGHPRGYGGQPPQSPGYQGGGQPQQYGQPQGGGGGGYGAPPPNYGQQQGGGGGGQRPVSTGGRAVRLRLAKVEDKTLQQMYIFTNICAVSPRDFPPSRDGSDLYLRLTGSMIDGDYVVTARPTPGFPDGCISLSDPQRTWLRVGMMDELVAEIYNPFSSSTGRQSYLGSMDVEVGFASAKKFTDTTYDQDALAQQMTQTFANHIFSPGQRLLLDVRNTPLSLVVKTVQLADLSMEKAGAGGAGSEGAVRTDPAARGIMVPQTNIAFYKNAGSPMKLSGSTKRAAANSIIAPDFKFEDMGIGGLDNEFSTIFRRAFASRIFPPGLIEKLGVLHVKGILLYGPPGTGKTLIARQIGKMLNAREPKVINGPEVLNKYVGQSEENIRKLFADAEKEYKEKGDESQLHVIIFDELDAVCKQRGSGAGGGTGVGDSVVNQLLSKLDGVDQLNNILLVGMTNRKDMIDDALLRPGRLEVQIEISLPDETGRVQILKIHTAKMLQNDILDRDVNVDKLAARTKNFSGAELSGLVKSATSFAFNRHIKVDTMAGISDDVSQMKVNMSDFENALTEVKAAFGVSDEELEQALTYGILDYSVNIQSIVKECMVYANNVRQLDRLRNLSVLLHGPAGSGKTALATHVAIQSAFPFIKAITPENLVGYFNEAGKKDYLHKVFTDAYKSPLSLLIIDNIERLIEWNPVGPRMSNVMVQALMTLLKAPPPKGHRLLILATTSRRSVLDQIDMTESFDRQIAVPAVADVRELATALQQFGAFPDPADINQAINTVRQYNGGSDQVGVGIKTVLTMAESAAMVDDSANWFAEQISRSIAANNPV</sequence>
<evidence type="ECO:0000256" key="2">
    <source>
        <dbReference type="ARBA" id="ARBA00022448"/>
    </source>
</evidence>
<dbReference type="InterPro" id="IPR004201">
    <property type="entry name" value="Cdc48_dom2"/>
</dbReference>
<organism evidence="9 10">
    <name type="scientific">Sporothrix stenoceras</name>
    <dbReference type="NCBI Taxonomy" id="5173"/>
    <lineage>
        <taxon>Eukaryota</taxon>
        <taxon>Fungi</taxon>
        <taxon>Dikarya</taxon>
        <taxon>Ascomycota</taxon>
        <taxon>Pezizomycotina</taxon>
        <taxon>Sordariomycetes</taxon>
        <taxon>Sordariomycetidae</taxon>
        <taxon>Ophiostomatales</taxon>
        <taxon>Ophiostomataceae</taxon>
        <taxon>Sporothrix</taxon>
    </lineage>
</organism>
<keyword evidence="6" id="KW-0963">Cytoplasm</keyword>
<keyword evidence="2 6" id="KW-0813">Transport</keyword>
<evidence type="ECO:0000256" key="7">
    <source>
        <dbReference type="SAM" id="MobiDB-lite"/>
    </source>
</evidence>
<dbReference type="PROSITE" id="PS00674">
    <property type="entry name" value="AAA"/>
    <property type="match status" value="1"/>
</dbReference>
<comment type="function">
    <text evidence="6">Required for vesicle-mediated transport. Catalyzes the fusion of transport vesicles within the Golgi cisternae. Is also required for transport from the endoplasmic reticulum to the Golgi stack. Seems to function as a fusion protein required for the delivery of cargo proteins to all compartments of the Golgi stack independent of vesicle origin.</text>
</comment>
<keyword evidence="4 6" id="KW-0067">ATP-binding</keyword>
<gene>
    <name evidence="9" type="primary">SEC18</name>
    <name evidence="9" type="ORF">Sste5346_008129</name>
</gene>